<proteinExistence type="predicted"/>
<dbReference type="Proteomes" id="UP000054988">
    <property type="component" value="Unassembled WGS sequence"/>
</dbReference>
<dbReference type="EMBL" id="LATX01001782">
    <property type="protein sequence ID" value="KTB38088.1"/>
    <property type="molecule type" value="Genomic_DNA"/>
</dbReference>
<sequence>MGLLHRPLCAVPL</sequence>
<protein>
    <submittedName>
        <fullName evidence="1">Uncharacterized protein</fullName>
    </submittedName>
</protein>
<accession>A0A0W0FA25</accession>
<dbReference type="EMBL" id="LATX01002186">
    <property type="protein sequence ID" value="KTB33200.1"/>
    <property type="molecule type" value="Genomic_DNA"/>
</dbReference>
<evidence type="ECO:0000313" key="3">
    <source>
        <dbReference type="Proteomes" id="UP000054988"/>
    </source>
</evidence>
<organism evidence="1 3">
    <name type="scientific">Moniliophthora roreri</name>
    <name type="common">Frosty pod rot fungus</name>
    <name type="synonym">Monilia roreri</name>
    <dbReference type="NCBI Taxonomy" id="221103"/>
    <lineage>
        <taxon>Eukaryota</taxon>
        <taxon>Fungi</taxon>
        <taxon>Dikarya</taxon>
        <taxon>Basidiomycota</taxon>
        <taxon>Agaricomycotina</taxon>
        <taxon>Agaricomycetes</taxon>
        <taxon>Agaricomycetidae</taxon>
        <taxon>Agaricales</taxon>
        <taxon>Marasmiineae</taxon>
        <taxon>Marasmiaceae</taxon>
        <taxon>Moniliophthora</taxon>
    </lineage>
</organism>
<evidence type="ECO:0000313" key="2">
    <source>
        <dbReference type="EMBL" id="KTB38088.1"/>
    </source>
</evidence>
<name>A0A0W0FA25_MONRR</name>
<comment type="caution">
    <text evidence="1">The sequence shown here is derived from an EMBL/GenBank/DDBJ whole genome shotgun (WGS) entry which is preliminary data.</text>
</comment>
<gene>
    <name evidence="1" type="ORF">WG66_14221</name>
    <name evidence="2" type="ORF">WG66_9336</name>
</gene>
<evidence type="ECO:0000313" key="1">
    <source>
        <dbReference type="EMBL" id="KTB33200.1"/>
    </source>
</evidence>
<reference evidence="1 3" key="1">
    <citation type="submission" date="2015-12" db="EMBL/GenBank/DDBJ databases">
        <title>Draft genome sequence of Moniliophthora roreri, the causal agent of frosty pod rot of cacao.</title>
        <authorList>
            <person name="Aime M.C."/>
            <person name="Diaz-Valderrama J.R."/>
            <person name="Kijpornyongpan T."/>
            <person name="Phillips-Mora W."/>
        </authorList>
    </citation>
    <scope>NUCLEOTIDE SEQUENCE [LARGE SCALE GENOMIC DNA]</scope>
    <source>
        <strain evidence="1 3">MCA 2952</strain>
    </source>
</reference>